<accession>A0A0E9X0R2</accession>
<name>A0A0E9X0R2_ANGAN</name>
<reference evidence="1" key="1">
    <citation type="submission" date="2014-11" db="EMBL/GenBank/DDBJ databases">
        <authorList>
            <person name="Amaro Gonzalez C."/>
        </authorList>
    </citation>
    <scope>NUCLEOTIDE SEQUENCE</scope>
</reference>
<reference evidence="1" key="2">
    <citation type="journal article" date="2015" name="Fish Shellfish Immunol.">
        <title>Early steps in the European eel (Anguilla anguilla)-Vibrio vulnificus interaction in the gills: Role of the RtxA13 toxin.</title>
        <authorList>
            <person name="Callol A."/>
            <person name="Pajuelo D."/>
            <person name="Ebbesson L."/>
            <person name="Teles M."/>
            <person name="MacKenzie S."/>
            <person name="Amaro C."/>
        </authorList>
    </citation>
    <scope>NUCLEOTIDE SEQUENCE</scope>
</reference>
<proteinExistence type="predicted"/>
<evidence type="ECO:0000313" key="1">
    <source>
        <dbReference type="EMBL" id="JAH96302.1"/>
    </source>
</evidence>
<sequence>MDVLKIIIFPYFFCSVQGILRLFYCLERLALLILKKKEKGSGKGESVSCKGSMLVHQVWKGTSWTVCWYLRFGKGPEMNRHLKGSPPLSSDALSQMGTELKRMAHF</sequence>
<dbReference type="AlphaFoldDB" id="A0A0E9X0R2"/>
<protein>
    <submittedName>
        <fullName evidence="1">Uncharacterized protein</fullName>
    </submittedName>
</protein>
<dbReference type="EMBL" id="GBXM01012275">
    <property type="protein sequence ID" value="JAH96302.1"/>
    <property type="molecule type" value="Transcribed_RNA"/>
</dbReference>
<organism evidence="1">
    <name type="scientific">Anguilla anguilla</name>
    <name type="common">European freshwater eel</name>
    <name type="synonym">Muraena anguilla</name>
    <dbReference type="NCBI Taxonomy" id="7936"/>
    <lineage>
        <taxon>Eukaryota</taxon>
        <taxon>Metazoa</taxon>
        <taxon>Chordata</taxon>
        <taxon>Craniata</taxon>
        <taxon>Vertebrata</taxon>
        <taxon>Euteleostomi</taxon>
        <taxon>Actinopterygii</taxon>
        <taxon>Neopterygii</taxon>
        <taxon>Teleostei</taxon>
        <taxon>Anguilliformes</taxon>
        <taxon>Anguillidae</taxon>
        <taxon>Anguilla</taxon>
    </lineage>
</organism>